<dbReference type="NCBIfam" id="TIGR00738">
    <property type="entry name" value="rrf2_super"/>
    <property type="match status" value="1"/>
</dbReference>
<gene>
    <name evidence="1" type="ORF">METZ01_LOCUS236515</name>
</gene>
<accession>A0A382HB11</accession>
<dbReference type="SUPFAM" id="SSF46785">
    <property type="entry name" value="Winged helix' DNA-binding domain"/>
    <property type="match status" value="1"/>
</dbReference>
<dbReference type="GO" id="GO:0003700">
    <property type="term" value="F:DNA-binding transcription factor activity"/>
    <property type="evidence" value="ECO:0007669"/>
    <property type="project" value="TreeGrafter"/>
</dbReference>
<evidence type="ECO:0000313" key="1">
    <source>
        <dbReference type="EMBL" id="SVB83661.1"/>
    </source>
</evidence>
<dbReference type="PROSITE" id="PS51197">
    <property type="entry name" value="HTH_RRF2_2"/>
    <property type="match status" value="1"/>
</dbReference>
<dbReference type="InterPro" id="IPR000944">
    <property type="entry name" value="Tscrpt_reg_Rrf2"/>
</dbReference>
<sequence>MLKLTRKTEYALIALRHLRLVDVDKVVSTKDIAANYNIPRPLLAKVLQELSQSEFLEPVQGPKGGYKLKANLDNITMTQFFEIMEGPLGIMDCYFDSNCELIDSCNIRAPINQLNQSMRTMFDNMTLNEVTN</sequence>
<reference evidence="1" key="1">
    <citation type="submission" date="2018-05" db="EMBL/GenBank/DDBJ databases">
        <authorList>
            <person name="Lanie J.A."/>
            <person name="Ng W.-L."/>
            <person name="Kazmierczak K.M."/>
            <person name="Andrzejewski T.M."/>
            <person name="Davidsen T.M."/>
            <person name="Wayne K.J."/>
            <person name="Tettelin H."/>
            <person name="Glass J.I."/>
            <person name="Rusch D."/>
            <person name="Podicherti R."/>
            <person name="Tsui H.-C.T."/>
            <person name="Winkler M.E."/>
        </authorList>
    </citation>
    <scope>NUCLEOTIDE SEQUENCE</scope>
</reference>
<dbReference type="Pfam" id="PF02082">
    <property type="entry name" value="Rrf2"/>
    <property type="match status" value="1"/>
</dbReference>
<dbReference type="GO" id="GO:0005829">
    <property type="term" value="C:cytosol"/>
    <property type="evidence" value="ECO:0007669"/>
    <property type="project" value="TreeGrafter"/>
</dbReference>
<organism evidence="1">
    <name type="scientific">marine metagenome</name>
    <dbReference type="NCBI Taxonomy" id="408172"/>
    <lineage>
        <taxon>unclassified sequences</taxon>
        <taxon>metagenomes</taxon>
        <taxon>ecological metagenomes</taxon>
    </lineage>
</organism>
<proteinExistence type="predicted"/>
<dbReference type="Gene3D" id="1.10.10.10">
    <property type="entry name" value="Winged helix-like DNA-binding domain superfamily/Winged helix DNA-binding domain"/>
    <property type="match status" value="1"/>
</dbReference>
<dbReference type="AlphaFoldDB" id="A0A382HB11"/>
<dbReference type="InterPro" id="IPR036388">
    <property type="entry name" value="WH-like_DNA-bd_sf"/>
</dbReference>
<dbReference type="PANTHER" id="PTHR33221:SF15">
    <property type="entry name" value="HTH-TYPE TRANSCRIPTIONAL REGULATOR YWGB-RELATED"/>
    <property type="match status" value="1"/>
</dbReference>
<name>A0A382HB11_9ZZZZ</name>
<evidence type="ECO:0008006" key="2">
    <source>
        <dbReference type="Google" id="ProtNLM"/>
    </source>
</evidence>
<protein>
    <recommendedName>
        <fullName evidence="2">Rrf2 family transcriptional regulator</fullName>
    </recommendedName>
</protein>
<dbReference type="PANTHER" id="PTHR33221">
    <property type="entry name" value="WINGED HELIX-TURN-HELIX TRANSCRIPTIONAL REGULATOR, RRF2 FAMILY"/>
    <property type="match status" value="1"/>
</dbReference>
<dbReference type="InterPro" id="IPR036390">
    <property type="entry name" value="WH_DNA-bd_sf"/>
</dbReference>
<dbReference type="EMBL" id="UINC01059824">
    <property type="protein sequence ID" value="SVB83661.1"/>
    <property type="molecule type" value="Genomic_DNA"/>
</dbReference>